<dbReference type="OrthoDB" id="122910at2759"/>
<sequence length="352" mass="39165">MENVYLVDNLPHTLLSVSALLRQGLAVRFGPASCTITGPRGRTTCIARLEGGVYSVITVHQGEHVAHRLSAAALGQTLEMWHRRLGHVNYDTLKKMAKRGVVRGLRITPGAQPSMYTVCALTKATRQPVPRVRSSPDEVADGVCHVDLAGPIASSVSGYRYFMVAVWRDYVQTYAIKRKNDAPTMVKRFLAMIERQAEVSSALIKVLRTDGGTEFLNKDFRKLAHNQGILMQHTTPYTSFQNGVAERNIRTVTETAAAMLVDSGLPHKLWEYALQHATYIRNRIPRRGADVTPHERIFGQRPDVHHLPIFGQAVVARVPDQIRRKAKRFVNTRGQLGAFIGCAEGIKGFCLH</sequence>
<protein>
    <submittedName>
        <fullName evidence="2">Copia-like retrotransposable element</fullName>
    </submittedName>
</protein>
<dbReference type="Gene3D" id="3.30.420.10">
    <property type="entry name" value="Ribonuclease H-like superfamily/Ribonuclease H"/>
    <property type="match status" value="1"/>
</dbReference>
<dbReference type="InterPro" id="IPR001584">
    <property type="entry name" value="Integrase_cat-core"/>
</dbReference>
<dbReference type="AlphaFoldDB" id="A0A225UQS6"/>
<feature type="domain" description="Integrase catalytic" evidence="1">
    <location>
        <begin position="132"/>
        <end position="301"/>
    </location>
</feature>
<dbReference type="GO" id="GO:0003676">
    <property type="term" value="F:nucleic acid binding"/>
    <property type="evidence" value="ECO:0007669"/>
    <property type="project" value="InterPro"/>
</dbReference>
<evidence type="ECO:0000259" key="1">
    <source>
        <dbReference type="PROSITE" id="PS50994"/>
    </source>
</evidence>
<name>A0A225UQS6_9STRA</name>
<accession>A0A225UQS6</accession>
<dbReference type="InterPro" id="IPR036397">
    <property type="entry name" value="RNaseH_sf"/>
</dbReference>
<dbReference type="EMBL" id="NBNE01013091">
    <property type="protein sequence ID" value="OWY95321.1"/>
    <property type="molecule type" value="Genomic_DNA"/>
</dbReference>
<dbReference type="PANTHER" id="PTHR42648">
    <property type="entry name" value="TRANSPOSASE, PUTATIVE-RELATED"/>
    <property type="match status" value="1"/>
</dbReference>
<gene>
    <name evidence="2" type="ORF">PHMEG_00034705</name>
</gene>
<comment type="caution">
    <text evidence="2">The sequence shown here is derived from an EMBL/GenBank/DDBJ whole genome shotgun (WGS) entry which is preliminary data.</text>
</comment>
<dbReference type="STRING" id="4795.A0A225UQS6"/>
<dbReference type="SUPFAM" id="SSF53098">
    <property type="entry name" value="Ribonuclease H-like"/>
    <property type="match status" value="1"/>
</dbReference>
<dbReference type="InterPro" id="IPR025724">
    <property type="entry name" value="GAG-pre-integrase_dom"/>
</dbReference>
<dbReference type="Proteomes" id="UP000198211">
    <property type="component" value="Unassembled WGS sequence"/>
</dbReference>
<proteinExistence type="predicted"/>
<dbReference type="InterPro" id="IPR012337">
    <property type="entry name" value="RNaseH-like_sf"/>
</dbReference>
<reference evidence="3" key="1">
    <citation type="submission" date="2017-03" db="EMBL/GenBank/DDBJ databases">
        <title>Phytopthora megakarya and P. palmivora, two closely related causual agents of cacao black pod achieved similar genome size and gene model numbers by different mechanisms.</title>
        <authorList>
            <person name="Ali S."/>
            <person name="Shao J."/>
            <person name="Larry D.J."/>
            <person name="Kronmiller B."/>
            <person name="Shen D."/>
            <person name="Strem M.D."/>
            <person name="Melnick R.L."/>
            <person name="Guiltinan M.J."/>
            <person name="Tyler B.M."/>
            <person name="Meinhardt L.W."/>
            <person name="Bailey B.A."/>
        </authorList>
    </citation>
    <scope>NUCLEOTIDE SEQUENCE [LARGE SCALE GENOMIC DNA]</scope>
    <source>
        <strain evidence="3">zdho120</strain>
    </source>
</reference>
<evidence type="ECO:0000313" key="3">
    <source>
        <dbReference type="Proteomes" id="UP000198211"/>
    </source>
</evidence>
<organism evidence="2 3">
    <name type="scientific">Phytophthora megakarya</name>
    <dbReference type="NCBI Taxonomy" id="4795"/>
    <lineage>
        <taxon>Eukaryota</taxon>
        <taxon>Sar</taxon>
        <taxon>Stramenopiles</taxon>
        <taxon>Oomycota</taxon>
        <taxon>Peronosporomycetes</taxon>
        <taxon>Peronosporales</taxon>
        <taxon>Peronosporaceae</taxon>
        <taxon>Phytophthora</taxon>
    </lineage>
</organism>
<evidence type="ECO:0000313" key="2">
    <source>
        <dbReference type="EMBL" id="OWY95321.1"/>
    </source>
</evidence>
<dbReference type="GO" id="GO:0015074">
    <property type="term" value="P:DNA integration"/>
    <property type="evidence" value="ECO:0007669"/>
    <property type="project" value="InterPro"/>
</dbReference>
<keyword evidence="3" id="KW-1185">Reference proteome</keyword>
<dbReference type="Pfam" id="PF13976">
    <property type="entry name" value="gag_pre-integrs"/>
    <property type="match status" value="1"/>
</dbReference>
<dbReference type="PROSITE" id="PS50994">
    <property type="entry name" value="INTEGRASE"/>
    <property type="match status" value="1"/>
</dbReference>
<dbReference type="InterPro" id="IPR039537">
    <property type="entry name" value="Retrotran_Ty1/copia-like"/>
</dbReference>
<dbReference type="PANTHER" id="PTHR42648:SF28">
    <property type="entry name" value="TRANSPOSON-ENCODED PROTEIN WITH RIBONUCLEASE H-LIKE AND RETROVIRUS ZINC FINGER-LIKE DOMAINS"/>
    <property type="match status" value="1"/>
</dbReference>